<feature type="chain" id="PRO_5027059186" evidence="2">
    <location>
        <begin position="27"/>
        <end position="120"/>
    </location>
</feature>
<proteinExistence type="predicted"/>
<sequence length="120" mass="13365">MEPKKLLNIGFLLCSMSCLLLETAASSTSPLSAFGIQDKAGSKPRSRGVFAVRINVPTIFVKHKTHVSENHRFWLNNFRDYLWDLIKSSIPPAAIFAFLLTIVLEGTLCYLTILVGEPVQ</sequence>
<feature type="transmembrane region" description="Helical" evidence="1">
    <location>
        <begin position="93"/>
        <end position="115"/>
    </location>
</feature>
<keyword evidence="1" id="KW-0812">Transmembrane</keyword>
<gene>
    <name evidence="4" type="primary">SMIM9</name>
</gene>
<feature type="signal peptide" evidence="2">
    <location>
        <begin position="1"/>
        <end position="26"/>
    </location>
</feature>
<protein>
    <submittedName>
        <fullName evidence="4">Small integral membrane protein 9</fullName>
    </submittedName>
</protein>
<dbReference type="OrthoDB" id="9537610at2759"/>
<name>A0A6J2E957_ZALCA</name>
<reference evidence="4" key="1">
    <citation type="submission" date="2025-08" db="UniProtKB">
        <authorList>
            <consortium name="RefSeq"/>
        </authorList>
    </citation>
    <scope>IDENTIFICATION</scope>
    <source>
        <tissue evidence="4">Blood</tissue>
    </source>
</reference>
<dbReference type="InterPro" id="IPR038853">
    <property type="entry name" value="Smim9"/>
</dbReference>
<keyword evidence="2" id="KW-0732">Signal</keyword>
<evidence type="ECO:0000313" key="4">
    <source>
        <dbReference type="RefSeq" id="XP_027465335.1"/>
    </source>
</evidence>
<organism evidence="3 4">
    <name type="scientific">Zalophus californianus</name>
    <name type="common">California sealion</name>
    <dbReference type="NCBI Taxonomy" id="9704"/>
    <lineage>
        <taxon>Eukaryota</taxon>
        <taxon>Metazoa</taxon>
        <taxon>Chordata</taxon>
        <taxon>Craniata</taxon>
        <taxon>Vertebrata</taxon>
        <taxon>Euteleostomi</taxon>
        <taxon>Mammalia</taxon>
        <taxon>Eutheria</taxon>
        <taxon>Laurasiatheria</taxon>
        <taxon>Carnivora</taxon>
        <taxon>Caniformia</taxon>
        <taxon>Pinnipedia</taxon>
        <taxon>Otariidae</taxon>
        <taxon>Zalophus</taxon>
    </lineage>
</organism>
<evidence type="ECO:0000256" key="1">
    <source>
        <dbReference type="SAM" id="Phobius"/>
    </source>
</evidence>
<dbReference type="Proteomes" id="UP000515165">
    <property type="component" value="Chromosome X"/>
</dbReference>
<accession>A0A6J2E957</accession>
<keyword evidence="3" id="KW-1185">Reference proteome</keyword>
<dbReference type="RefSeq" id="XP_027465335.1">
    <property type="nucleotide sequence ID" value="XM_027609534.1"/>
</dbReference>
<evidence type="ECO:0000256" key="2">
    <source>
        <dbReference type="SAM" id="SignalP"/>
    </source>
</evidence>
<dbReference type="KEGG" id="zca:113931492"/>
<dbReference type="GeneID" id="113931492"/>
<evidence type="ECO:0000313" key="3">
    <source>
        <dbReference type="Proteomes" id="UP000515165"/>
    </source>
</evidence>
<dbReference type="PANTHER" id="PTHR41687:SF1">
    <property type="entry name" value="SMALL INTEGRAL MEMBRANE PROTEIN 9"/>
    <property type="match status" value="1"/>
</dbReference>
<dbReference type="AlphaFoldDB" id="A0A6J2E957"/>
<dbReference type="PANTHER" id="PTHR41687">
    <property type="entry name" value="SMALL INTEGRAL MEMBRANE PROTEIN 9"/>
    <property type="match status" value="1"/>
</dbReference>
<keyword evidence="1" id="KW-1133">Transmembrane helix</keyword>
<dbReference type="CTD" id="100132963"/>
<keyword evidence="1" id="KW-0472">Membrane</keyword>